<dbReference type="Gene3D" id="3.40.50.300">
    <property type="entry name" value="P-loop containing nucleotide triphosphate hydrolases"/>
    <property type="match status" value="1"/>
</dbReference>
<dbReference type="EMBL" id="JBBPCC010000006">
    <property type="protein sequence ID" value="MEK8128492.1"/>
    <property type="molecule type" value="Genomic_DNA"/>
</dbReference>
<proteinExistence type="predicted"/>
<organism evidence="1 2">
    <name type="scientific">Paenibacillus filicis</name>
    <dbReference type="NCBI Taxonomy" id="669464"/>
    <lineage>
        <taxon>Bacteria</taxon>
        <taxon>Bacillati</taxon>
        <taxon>Bacillota</taxon>
        <taxon>Bacilli</taxon>
        <taxon>Bacillales</taxon>
        <taxon>Paenibacillaceae</taxon>
        <taxon>Paenibacillus</taxon>
    </lineage>
</organism>
<sequence>MAKEHKFKVIGYFFEPDYELSYSRNDLRQGKEKLPEVAIKSTLKKLQKPSFAEGFDELYLVKAQYGKFLIDEME</sequence>
<dbReference type="RefSeq" id="WP_341415573.1">
    <property type="nucleotide sequence ID" value="NZ_JBBPCC010000006.1"/>
</dbReference>
<comment type="caution">
    <text evidence="1">The sequence shown here is derived from an EMBL/GenBank/DDBJ whole genome shotgun (WGS) entry which is preliminary data.</text>
</comment>
<evidence type="ECO:0000313" key="2">
    <source>
        <dbReference type="Proteomes" id="UP001469365"/>
    </source>
</evidence>
<dbReference type="Proteomes" id="UP001469365">
    <property type="component" value="Unassembled WGS sequence"/>
</dbReference>
<accession>A0ABU9DI02</accession>
<reference evidence="1 2" key="1">
    <citation type="submission" date="2024-04" db="EMBL/GenBank/DDBJ databases">
        <title>draft genome sequnece of Paenibacillus filicis.</title>
        <authorList>
            <person name="Kim D.-U."/>
        </authorList>
    </citation>
    <scope>NUCLEOTIDE SEQUENCE [LARGE SCALE GENOMIC DNA]</scope>
    <source>
        <strain evidence="1 2">KACC14197</strain>
    </source>
</reference>
<dbReference type="InterPro" id="IPR027417">
    <property type="entry name" value="P-loop_NTPase"/>
</dbReference>
<evidence type="ECO:0000313" key="1">
    <source>
        <dbReference type="EMBL" id="MEK8128492.1"/>
    </source>
</evidence>
<protein>
    <submittedName>
        <fullName evidence="1">Uncharacterized protein</fullName>
    </submittedName>
</protein>
<name>A0ABU9DI02_9BACL</name>
<keyword evidence="2" id="KW-1185">Reference proteome</keyword>
<gene>
    <name evidence="1" type="ORF">WMW72_11300</name>
</gene>